<organism evidence="2">
    <name type="scientific">Cucumis melo</name>
    <name type="common">Muskmelon</name>
    <dbReference type="NCBI Taxonomy" id="3656"/>
    <lineage>
        <taxon>Eukaryota</taxon>
        <taxon>Viridiplantae</taxon>
        <taxon>Streptophyta</taxon>
        <taxon>Embryophyta</taxon>
        <taxon>Tracheophyta</taxon>
        <taxon>Spermatophyta</taxon>
        <taxon>Magnoliopsida</taxon>
        <taxon>eudicotyledons</taxon>
        <taxon>Gunneridae</taxon>
        <taxon>Pentapetalae</taxon>
        <taxon>rosids</taxon>
        <taxon>fabids</taxon>
        <taxon>Cucurbitales</taxon>
        <taxon>Cucurbitaceae</taxon>
        <taxon>Benincaseae</taxon>
        <taxon>Cucumis</taxon>
    </lineage>
</organism>
<dbReference type="Gramene" id="MELO3C033453.2.1">
    <property type="protein sequence ID" value="MELO3C033453.2.1"/>
    <property type="gene ID" value="MELO3C033453.2"/>
</dbReference>
<reference evidence="2" key="1">
    <citation type="submission" date="2023-03" db="UniProtKB">
        <authorList>
            <consortium name="EnsemblPlants"/>
        </authorList>
    </citation>
    <scope>IDENTIFICATION</scope>
</reference>
<dbReference type="EnsemblPlants" id="MELO3C033453.2.1">
    <property type="protein sequence ID" value="MELO3C033453.2.1"/>
    <property type="gene ID" value="MELO3C033453.2"/>
</dbReference>
<accession>A0A9I9EGK7</accession>
<dbReference type="AlphaFoldDB" id="A0A9I9EGK7"/>
<protein>
    <recommendedName>
        <fullName evidence="3">CACTA en-spm transposon protein</fullName>
    </recommendedName>
</protein>
<sequence length="288" mass="33249">MADMYSRCHASCIGTTSGIRTIPNAVVVRQEWRRIPDVNRNEKEKKKRSKTKKNRCRTPHSSLPLSPSSIAAVYRHTLRGGGFNGKFEVGEGIIECLFSMSTGITSSYQRNNFLETDDMFLEFENDLYNLAGGLSSMGDDSGEFNNFLHFNLGLFHERAQSRLLKLECYVAANWFISMTIGPSTEKLIFLYVVRFNQAIGVCVRKTFLVRCLKWADVGREYIEVIKANLQRFFVLDFNDQAMNRLVEHQMLSTFKEFWGDCHRHFKKYSDHEETRVNPPNILVGRDED</sequence>
<proteinExistence type="predicted"/>
<evidence type="ECO:0000313" key="2">
    <source>
        <dbReference type="EnsemblPlants" id="MELO3C033453.2.1"/>
    </source>
</evidence>
<evidence type="ECO:0008006" key="3">
    <source>
        <dbReference type="Google" id="ProtNLM"/>
    </source>
</evidence>
<name>A0A9I9EGK7_CUCME</name>
<feature type="compositionally biased region" description="Basic residues" evidence="1">
    <location>
        <begin position="45"/>
        <end position="58"/>
    </location>
</feature>
<feature type="region of interest" description="Disordered" evidence="1">
    <location>
        <begin position="37"/>
        <end position="63"/>
    </location>
</feature>
<evidence type="ECO:0000256" key="1">
    <source>
        <dbReference type="SAM" id="MobiDB-lite"/>
    </source>
</evidence>